<feature type="transmembrane region" description="Helical" evidence="12">
    <location>
        <begin position="259"/>
        <end position="276"/>
    </location>
</feature>
<keyword evidence="8 12" id="KW-0472">Membrane</keyword>
<evidence type="ECO:0000256" key="3">
    <source>
        <dbReference type="ARBA" id="ARBA00022475"/>
    </source>
</evidence>
<comment type="function">
    <text evidence="9">Part of the binding-protein-dependent transport system for D-xylose. Probably responsible for the translocation of the substrate across the membrane.</text>
</comment>
<organism evidence="13 14">
    <name type="scientific">Amycolatopsis orientalis</name>
    <name type="common">Nocardia orientalis</name>
    <dbReference type="NCBI Taxonomy" id="31958"/>
    <lineage>
        <taxon>Bacteria</taxon>
        <taxon>Bacillati</taxon>
        <taxon>Actinomycetota</taxon>
        <taxon>Actinomycetes</taxon>
        <taxon>Pseudonocardiales</taxon>
        <taxon>Pseudonocardiaceae</taxon>
        <taxon>Amycolatopsis</taxon>
    </lineage>
</organism>
<dbReference type="RefSeq" id="WP_044856502.1">
    <property type="nucleotide sequence ID" value="NZ_CP016174.1"/>
</dbReference>
<evidence type="ECO:0000256" key="7">
    <source>
        <dbReference type="ARBA" id="ARBA00022989"/>
    </source>
</evidence>
<keyword evidence="14" id="KW-1185">Reference proteome</keyword>
<dbReference type="Pfam" id="PF02653">
    <property type="entry name" value="BPD_transp_2"/>
    <property type="match status" value="1"/>
</dbReference>
<protein>
    <recommendedName>
        <fullName evidence="10">Xylose transport system permease protein XylH</fullName>
    </recommendedName>
</protein>
<evidence type="ECO:0000256" key="11">
    <source>
        <dbReference type="SAM" id="MobiDB-lite"/>
    </source>
</evidence>
<dbReference type="CDD" id="cd06579">
    <property type="entry name" value="TM_PBP1_transp_AraH_like"/>
    <property type="match status" value="1"/>
</dbReference>
<gene>
    <name evidence="13" type="ORF">SD37_22030</name>
</gene>
<sequence length="415" mass="43124">MSTASADTVTGVPEPKGSTPDRAPRRISFNPRQSGIYVAFALIVVLFSILTGGALLEPQNISNLIVQNSYVLILAIGMILIIIAGHIDLSVGSVVALTGGISAVLMVNLGMAWPLALLITLAIGAVIGAWQGYWVAYFGIPAFIVTLAGMLIFRALTLTVLGNQGIGPFPDEVRTLANGFTGGYLGNIGLGPLGGADLVSLLVGVLAIAGAVFSQWRKRSARINYLQEVDPLPMFLLKMVAAAAVVLFVVVQLARYKNLPWVLILLSVLVIGYTLVTTRAVFGRHIYAIGGNLQAATLSGVKVKSVTFWIFVNMGVLSAIAGVIVAGRLNQAGPTAGNMFELDAIAAAFIGGAAVQGGVGKVVGAITGGLIMGVINNGMSLIGAPTESVNLVKGFVLLAAVAYDIWTKRRSRTAA</sequence>
<evidence type="ECO:0000256" key="5">
    <source>
        <dbReference type="ARBA" id="ARBA00022597"/>
    </source>
</evidence>
<feature type="transmembrane region" description="Helical" evidence="12">
    <location>
        <begin position="134"/>
        <end position="153"/>
    </location>
</feature>
<dbReference type="PANTHER" id="PTHR32196:SF32">
    <property type="entry name" value="XYLOSE TRANSPORT SYSTEM PERMEASE PROTEIN XYLH"/>
    <property type="match status" value="1"/>
</dbReference>
<evidence type="ECO:0000256" key="4">
    <source>
        <dbReference type="ARBA" id="ARBA00022519"/>
    </source>
</evidence>
<proteinExistence type="predicted"/>
<evidence type="ECO:0000256" key="9">
    <source>
        <dbReference type="ARBA" id="ARBA00035611"/>
    </source>
</evidence>
<keyword evidence="7 12" id="KW-1133">Transmembrane helix</keyword>
<dbReference type="STRING" id="31958.SD37_22030"/>
<dbReference type="NCBIfam" id="NF040906">
    <property type="entry name" value="GguB"/>
    <property type="match status" value="1"/>
</dbReference>
<feature type="transmembrane region" description="Helical" evidence="12">
    <location>
        <begin position="68"/>
        <end position="87"/>
    </location>
</feature>
<comment type="subcellular location">
    <subcellularLocation>
        <location evidence="1">Cell membrane</location>
        <topology evidence="1">Multi-pass membrane protein</topology>
    </subcellularLocation>
</comment>
<evidence type="ECO:0000256" key="10">
    <source>
        <dbReference type="ARBA" id="ARBA00035686"/>
    </source>
</evidence>
<keyword evidence="6 12" id="KW-0812">Transmembrane</keyword>
<dbReference type="EMBL" id="CP016174">
    <property type="protein sequence ID" value="ANN18062.1"/>
    <property type="molecule type" value="Genomic_DNA"/>
</dbReference>
<evidence type="ECO:0000256" key="2">
    <source>
        <dbReference type="ARBA" id="ARBA00022448"/>
    </source>
</evidence>
<keyword evidence="4" id="KW-0997">Cell inner membrane</keyword>
<dbReference type="GO" id="GO:0005886">
    <property type="term" value="C:plasma membrane"/>
    <property type="evidence" value="ECO:0007669"/>
    <property type="project" value="UniProtKB-SubCell"/>
</dbReference>
<keyword evidence="2" id="KW-0813">Transport</keyword>
<feature type="transmembrane region" description="Helical" evidence="12">
    <location>
        <begin position="193"/>
        <end position="214"/>
    </location>
</feature>
<evidence type="ECO:0000256" key="8">
    <source>
        <dbReference type="ARBA" id="ARBA00023136"/>
    </source>
</evidence>
<accession>A0A193C0R2</accession>
<evidence type="ECO:0000256" key="6">
    <source>
        <dbReference type="ARBA" id="ARBA00022692"/>
    </source>
</evidence>
<dbReference type="AlphaFoldDB" id="A0A193C0R2"/>
<dbReference type="InterPro" id="IPR001851">
    <property type="entry name" value="ABC_transp_permease"/>
</dbReference>
<keyword evidence="3" id="KW-1003">Cell membrane</keyword>
<evidence type="ECO:0000256" key="12">
    <source>
        <dbReference type="SAM" id="Phobius"/>
    </source>
</evidence>
<evidence type="ECO:0000313" key="13">
    <source>
        <dbReference type="EMBL" id="ANN18062.1"/>
    </source>
</evidence>
<feature type="region of interest" description="Disordered" evidence="11">
    <location>
        <begin position="1"/>
        <end position="26"/>
    </location>
</feature>
<evidence type="ECO:0000313" key="14">
    <source>
        <dbReference type="Proteomes" id="UP000093695"/>
    </source>
</evidence>
<feature type="transmembrane region" description="Helical" evidence="12">
    <location>
        <begin position="36"/>
        <end position="56"/>
    </location>
</feature>
<dbReference type="PANTHER" id="PTHR32196">
    <property type="entry name" value="ABC TRANSPORTER PERMEASE PROTEIN YPHD-RELATED-RELATED"/>
    <property type="match status" value="1"/>
</dbReference>
<feature type="transmembrane region" description="Helical" evidence="12">
    <location>
        <begin position="335"/>
        <end position="355"/>
    </location>
</feature>
<dbReference type="Proteomes" id="UP000093695">
    <property type="component" value="Chromosome"/>
</dbReference>
<feature type="transmembrane region" description="Helical" evidence="12">
    <location>
        <begin position="308"/>
        <end position="329"/>
    </location>
</feature>
<keyword evidence="5" id="KW-0762">Sugar transport</keyword>
<dbReference type="KEGG" id="aori:SD37_22030"/>
<evidence type="ECO:0000256" key="1">
    <source>
        <dbReference type="ARBA" id="ARBA00004651"/>
    </source>
</evidence>
<reference evidence="13 14" key="1">
    <citation type="journal article" date="2015" name="Genome Announc.">
        <title>Draft Genome Sequence of Norvancomycin-Producing Strain Amycolatopsis orientalis CPCC200066.</title>
        <authorList>
            <person name="Lei X."/>
            <person name="Yuan F."/>
            <person name="Shi Y."/>
            <person name="Li X."/>
            <person name="Wang L."/>
            <person name="Hong B."/>
        </authorList>
    </citation>
    <scope>NUCLEOTIDE SEQUENCE [LARGE SCALE GENOMIC DNA]</scope>
    <source>
        <strain evidence="13 14">B-37</strain>
    </source>
</reference>
<dbReference type="eggNOG" id="COG4214">
    <property type="taxonomic scope" value="Bacteria"/>
</dbReference>
<feature type="transmembrane region" description="Helical" evidence="12">
    <location>
        <begin position="99"/>
        <end position="127"/>
    </location>
</feature>
<name>A0A193C0R2_AMYOR</name>
<feature type="transmembrane region" description="Helical" evidence="12">
    <location>
        <begin position="235"/>
        <end position="253"/>
    </location>
</feature>
<dbReference type="GO" id="GO:0022857">
    <property type="term" value="F:transmembrane transporter activity"/>
    <property type="evidence" value="ECO:0007669"/>
    <property type="project" value="InterPro"/>
</dbReference>